<comment type="similarity">
    <text evidence="1">Belongs to the 'GDXG' lipolytic enzyme family.</text>
</comment>
<sequence length="301" mass="33380">MASSDTEITHSYRFFHVYKDGRVVLHFPTVEKIPPSDDPITGIRSKDVVISSEPAVSIRIFLPKSVDLTRKLPLLFYVHGGGFCMQSAFSSQYHNFVSTLVNEANIIAVSVEYGLFPTRPVPACYEDSWAALQWVASHSHGNGPDTWLNDHADFQRVFIAGDSAGGNISHTLAVRVGSIGLPGTNVVGVILAHPYFGGTDDDKMWLHMCPTNGGLEDPRLKPSVGDLARLGCERLLIFVAEKDHLMDVGKRYYEELKKSGWGGSVEIVENLGEEHCFHLFNLKYEKAVAVINKFVSFIKQQ</sequence>
<dbReference type="EMBL" id="OIVN01000366">
    <property type="protein sequence ID" value="SPC79070.1"/>
    <property type="molecule type" value="Genomic_DNA"/>
</dbReference>
<organism evidence="4">
    <name type="scientific">Fagus sylvatica</name>
    <name type="common">Beechnut</name>
    <dbReference type="NCBI Taxonomy" id="28930"/>
    <lineage>
        <taxon>Eukaryota</taxon>
        <taxon>Viridiplantae</taxon>
        <taxon>Streptophyta</taxon>
        <taxon>Embryophyta</taxon>
        <taxon>Tracheophyta</taxon>
        <taxon>Spermatophyta</taxon>
        <taxon>Magnoliopsida</taxon>
        <taxon>eudicotyledons</taxon>
        <taxon>Gunneridae</taxon>
        <taxon>Pentapetalae</taxon>
        <taxon>rosids</taxon>
        <taxon>fabids</taxon>
        <taxon>Fagales</taxon>
        <taxon>Fagaceae</taxon>
        <taxon>Fagus</taxon>
    </lineage>
</organism>
<dbReference type="EMBL" id="OIVN01001466">
    <property type="protein sequence ID" value="SPC94278.1"/>
    <property type="molecule type" value="Genomic_DNA"/>
</dbReference>
<feature type="domain" description="Alpha/beta hydrolase fold-3" evidence="2">
    <location>
        <begin position="75"/>
        <end position="278"/>
    </location>
</feature>
<reference evidence="4" key="1">
    <citation type="submission" date="2018-02" db="EMBL/GenBank/DDBJ databases">
        <authorList>
            <person name="Cohen D.B."/>
            <person name="Kent A.D."/>
        </authorList>
    </citation>
    <scope>NUCLEOTIDE SEQUENCE</scope>
</reference>
<name>A0A2N9G427_FAGSY</name>
<protein>
    <recommendedName>
        <fullName evidence="2">Alpha/beta hydrolase fold-3 domain-containing protein</fullName>
    </recommendedName>
</protein>
<dbReference type="AlphaFoldDB" id="A0A2N9G427"/>
<dbReference type="Pfam" id="PF07859">
    <property type="entry name" value="Abhydrolase_3"/>
    <property type="match status" value="1"/>
</dbReference>
<evidence type="ECO:0000313" key="3">
    <source>
        <dbReference type="EMBL" id="SPC79070.1"/>
    </source>
</evidence>
<dbReference type="PANTHER" id="PTHR23024:SF582">
    <property type="entry name" value="CARBOXYLESTERASE 12-RELATED"/>
    <property type="match status" value="1"/>
</dbReference>
<gene>
    <name evidence="4" type="ORF">FSB_LOCUS22160</name>
    <name evidence="3" type="ORF">FSB_LOCUS6952</name>
</gene>
<evidence type="ECO:0000313" key="4">
    <source>
        <dbReference type="EMBL" id="SPC94278.1"/>
    </source>
</evidence>
<dbReference type="InterPro" id="IPR013094">
    <property type="entry name" value="AB_hydrolase_3"/>
</dbReference>
<dbReference type="GO" id="GO:0016787">
    <property type="term" value="F:hydrolase activity"/>
    <property type="evidence" value="ECO:0007669"/>
    <property type="project" value="InterPro"/>
</dbReference>
<evidence type="ECO:0000256" key="1">
    <source>
        <dbReference type="ARBA" id="ARBA00010515"/>
    </source>
</evidence>
<dbReference type="InterPro" id="IPR050466">
    <property type="entry name" value="Carboxylest/Gibb_receptor"/>
</dbReference>
<accession>A0A2N9G427</accession>
<dbReference type="Gene3D" id="3.40.50.1820">
    <property type="entry name" value="alpha/beta hydrolase"/>
    <property type="match status" value="1"/>
</dbReference>
<dbReference type="PANTHER" id="PTHR23024">
    <property type="entry name" value="ARYLACETAMIDE DEACETYLASE"/>
    <property type="match status" value="1"/>
</dbReference>
<dbReference type="InterPro" id="IPR029058">
    <property type="entry name" value="AB_hydrolase_fold"/>
</dbReference>
<proteinExistence type="inferred from homology"/>
<dbReference type="SUPFAM" id="SSF53474">
    <property type="entry name" value="alpha/beta-Hydrolases"/>
    <property type="match status" value="1"/>
</dbReference>
<evidence type="ECO:0000259" key="2">
    <source>
        <dbReference type="Pfam" id="PF07859"/>
    </source>
</evidence>